<dbReference type="Proteomes" id="UP000735302">
    <property type="component" value="Unassembled WGS sequence"/>
</dbReference>
<proteinExistence type="predicted"/>
<organism evidence="2 3">
    <name type="scientific">Plakobranchus ocellatus</name>
    <dbReference type="NCBI Taxonomy" id="259542"/>
    <lineage>
        <taxon>Eukaryota</taxon>
        <taxon>Metazoa</taxon>
        <taxon>Spiralia</taxon>
        <taxon>Lophotrochozoa</taxon>
        <taxon>Mollusca</taxon>
        <taxon>Gastropoda</taxon>
        <taxon>Heterobranchia</taxon>
        <taxon>Euthyneura</taxon>
        <taxon>Panpulmonata</taxon>
        <taxon>Sacoglossa</taxon>
        <taxon>Placobranchoidea</taxon>
        <taxon>Plakobranchidae</taxon>
        <taxon>Plakobranchus</taxon>
    </lineage>
</organism>
<sequence>MFHRFIVQVFVTSPSNVVKLKVNRALTDVQPFSEQLVNTLEGTSNADIAFACIDNMRNHIDDDGDEVLTATDVFVTAVRRSGSNYEIYPADALVTMINDDRKDDDSPFNAIYITEVEYGVILPPDVWIGITIYSDFFTIWDRKKKRKIQAARHSIVQPVVQPVETSFNPVYDNRGDQQEAVYTTVKKLKPAPAPITPVVIQAPQKLEPLASEPPRNLKPVEPVDPVPVIETEILPEKPVSSSKNFQPEFENRIETVVVDEPPPLPSPPPEVADIEVIINDEVDTRASHSPGNHGATVSVTTINTGGN</sequence>
<keyword evidence="3" id="KW-1185">Reference proteome</keyword>
<name>A0AAV4BYY3_9GAST</name>
<evidence type="ECO:0000313" key="2">
    <source>
        <dbReference type="EMBL" id="GFO24054.1"/>
    </source>
</evidence>
<feature type="compositionally biased region" description="Polar residues" evidence="1">
    <location>
        <begin position="287"/>
        <end position="307"/>
    </location>
</feature>
<comment type="caution">
    <text evidence="2">The sequence shown here is derived from an EMBL/GenBank/DDBJ whole genome shotgun (WGS) entry which is preliminary data.</text>
</comment>
<feature type="region of interest" description="Disordered" evidence="1">
    <location>
        <begin position="284"/>
        <end position="307"/>
    </location>
</feature>
<protein>
    <submittedName>
        <fullName evidence="2">Cadherin-23</fullName>
    </submittedName>
</protein>
<dbReference type="EMBL" id="BLXT01005585">
    <property type="protein sequence ID" value="GFO24054.1"/>
    <property type="molecule type" value="Genomic_DNA"/>
</dbReference>
<dbReference type="AlphaFoldDB" id="A0AAV4BYY3"/>
<reference evidence="2 3" key="1">
    <citation type="journal article" date="2021" name="Elife">
        <title>Chloroplast acquisition without the gene transfer in kleptoplastic sea slugs, Plakobranchus ocellatus.</title>
        <authorList>
            <person name="Maeda T."/>
            <person name="Takahashi S."/>
            <person name="Yoshida T."/>
            <person name="Shimamura S."/>
            <person name="Takaki Y."/>
            <person name="Nagai Y."/>
            <person name="Toyoda A."/>
            <person name="Suzuki Y."/>
            <person name="Arimoto A."/>
            <person name="Ishii H."/>
            <person name="Satoh N."/>
            <person name="Nishiyama T."/>
            <person name="Hasebe M."/>
            <person name="Maruyama T."/>
            <person name="Minagawa J."/>
            <person name="Obokata J."/>
            <person name="Shigenobu S."/>
        </authorList>
    </citation>
    <scope>NUCLEOTIDE SEQUENCE [LARGE SCALE GENOMIC DNA]</scope>
</reference>
<evidence type="ECO:0000313" key="3">
    <source>
        <dbReference type="Proteomes" id="UP000735302"/>
    </source>
</evidence>
<gene>
    <name evidence="2" type="ORF">PoB_005055900</name>
</gene>
<evidence type="ECO:0000256" key="1">
    <source>
        <dbReference type="SAM" id="MobiDB-lite"/>
    </source>
</evidence>
<accession>A0AAV4BYY3</accession>